<dbReference type="Proteomes" id="UP000529637">
    <property type="component" value="Unassembled WGS sequence"/>
</dbReference>
<dbReference type="RefSeq" id="WP_176070708.1">
    <property type="nucleotide sequence ID" value="NZ_JABWMJ010000009.1"/>
</dbReference>
<comment type="caution">
    <text evidence="1">The sequence shown here is derived from an EMBL/GenBank/DDBJ whole genome shotgun (WGS) entry which is preliminary data.</text>
</comment>
<dbReference type="EMBL" id="JABWMJ010000009">
    <property type="protein sequence ID" value="NUZ07878.1"/>
    <property type="molecule type" value="Genomic_DNA"/>
</dbReference>
<proteinExistence type="predicted"/>
<evidence type="ECO:0000313" key="1">
    <source>
        <dbReference type="EMBL" id="NUZ07878.1"/>
    </source>
</evidence>
<reference evidence="1 2" key="1">
    <citation type="submission" date="2020-06" db="EMBL/GenBank/DDBJ databases">
        <title>Schlegella sp. ID0723 isolated from air conditioner.</title>
        <authorList>
            <person name="Kim D.Y."/>
            <person name="Kim D.-U."/>
        </authorList>
    </citation>
    <scope>NUCLEOTIDE SEQUENCE [LARGE SCALE GENOMIC DNA]</scope>
    <source>
        <strain evidence="1 2">ID0723</strain>
    </source>
</reference>
<gene>
    <name evidence="1" type="ORF">HQN59_19105</name>
</gene>
<name>A0A7Y6TY57_9BURK</name>
<dbReference type="AlphaFoldDB" id="A0A7Y6TY57"/>
<evidence type="ECO:0000313" key="2">
    <source>
        <dbReference type="Proteomes" id="UP000529637"/>
    </source>
</evidence>
<keyword evidence="2" id="KW-1185">Reference proteome</keyword>
<protein>
    <submittedName>
        <fullName evidence="1">Uncharacterized protein</fullName>
    </submittedName>
</protein>
<accession>A0A7Y6TY57</accession>
<organism evidence="1 2">
    <name type="scientific">Piscinibacter koreensis</name>
    <dbReference type="NCBI Taxonomy" id="2742824"/>
    <lineage>
        <taxon>Bacteria</taxon>
        <taxon>Pseudomonadati</taxon>
        <taxon>Pseudomonadota</taxon>
        <taxon>Betaproteobacteria</taxon>
        <taxon>Burkholderiales</taxon>
        <taxon>Sphaerotilaceae</taxon>
        <taxon>Piscinibacter</taxon>
    </lineage>
</organism>
<sequence length="73" mass="7838">MRNPWTKKNPFMSMWLSGANKVAGAARGQASAAVKREVSRASKTGAAEAGKQVLDFWSAAFGSPAKSRGRKKR</sequence>